<evidence type="ECO:0000313" key="5">
    <source>
        <dbReference type="Proteomes" id="UP000069705"/>
    </source>
</evidence>
<dbReference type="EMBL" id="BCSZ01000012">
    <property type="protein sequence ID" value="GAT01258.1"/>
    <property type="molecule type" value="Genomic_DNA"/>
</dbReference>
<dbReference type="InterPro" id="IPR043796">
    <property type="entry name" value="ESX-1_EspA/EspE-like"/>
</dbReference>
<dbReference type="Pfam" id="PF06259">
    <property type="entry name" value="Abhydrolase_8"/>
    <property type="match status" value="1"/>
</dbReference>
<evidence type="ECO:0000259" key="3">
    <source>
        <dbReference type="Pfam" id="PF18879"/>
    </source>
</evidence>
<dbReference type="SUPFAM" id="SSF53474">
    <property type="entry name" value="alpha/beta-Hydrolases"/>
    <property type="match status" value="1"/>
</dbReference>
<evidence type="ECO:0000259" key="2">
    <source>
        <dbReference type="Pfam" id="PF06259"/>
    </source>
</evidence>
<evidence type="ECO:0000256" key="1">
    <source>
        <dbReference type="SAM" id="MobiDB-lite"/>
    </source>
</evidence>
<reference evidence="5" key="2">
    <citation type="submission" date="2016-02" db="EMBL/GenBank/DDBJ databases">
        <title>Draft genome sequence of five rapidly growing Mycobacterium species.</title>
        <authorList>
            <person name="Katahira K."/>
            <person name="Gotou Y."/>
            <person name="Iida K."/>
            <person name="Ogura Y."/>
            <person name="Hayashi T."/>
        </authorList>
    </citation>
    <scope>NUCLEOTIDE SEQUENCE [LARGE SCALE GENOMIC DNA]</scope>
    <source>
        <strain evidence="5">JCM6368</strain>
    </source>
</reference>
<feature type="region of interest" description="Disordered" evidence="1">
    <location>
        <begin position="175"/>
        <end position="210"/>
    </location>
</feature>
<comment type="caution">
    <text evidence="4">The sequence shown here is derived from an EMBL/GenBank/DDBJ whole genome shotgun (WGS) entry which is preliminary data.</text>
</comment>
<organism evidence="4 5">
    <name type="scientific">Mycolicibacterium fortuitum subsp. acetamidolyticum</name>
    <dbReference type="NCBI Taxonomy" id="144550"/>
    <lineage>
        <taxon>Bacteria</taxon>
        <taxon>Bacillati</taxon>
        <taxon>Actinomycetota</taxon>
        <taxon>Actinomycetes</taxon>
        <taxon>Mycobacteriales</taxon>
        <taxon>Mycobacteriaceae</taxon>
        <taxon>Mycolicibacterium</taxon>
    </lineage>
</organism>
<accession>A0A100WMI1</accession>
<dbReference type="ESTHER" id="mycfo-a0a100wmi1">
    <property type="family name" value="Duf_1023"/>
</dbReference>
<protein>
    <submittedName>
        <fullName evidence="4">Uncharacterized protein</fullName>
    </submittedName>
</protein>
<sequence>MGAVGGGGSGPLEAFNSTWIKARETFGQGSPVGGEQFDGSSRLQQMKATVESAAPDSRWQGAASEAYAAANKEHAAVYGKLAGLDKRMAAEVTNAAAVVSAGRENLDTVKSWVHSMASSLGATTAQDRDRKLVPIVNQGISQVSDIITKSTGEMNGIAGRLRSIKAEYAELLGQKFGPGKDGSGDKDGAEPLNVKEKGEGDDGPIKTDMSSGEIEKIDRSNREMLQDMLDEYQKLPDGQVKTDRLADIAAIQKALEVPGSHLIYLEKPGDPSQMIPAATSVGDPFTADHVSVTVPGVSGETRGTIEGMTREAAQLRDEATNIVAETNMDGSHSVATIAWVGYQPPPNLGDSSVLSDDLAQAGAPKLTSFLGDLDAASKNPGQTTALFGHSYGSLTSGIAMHDGASQYLDNAVLYGSPGFQADTPAELGMNDNNFFVMSTPDDIINPFGALAPFHGWGSDPNDIINDDGHLRFRFQHLETSAGLTPIDGYESKIGASGHSEYGRDAGDRMTGYNLATILLNRPDLAVKETPLTW</sequence>
<evidence type="ECO:0000313" key="4">
    <source>
        <dbReference type="EMBL" id="GAT01258.1"/>
    </source>
</evidence>
<feature type="compositionally biased region" description="Basic and acidic residues" evidence="1">
    <location>
        <begin position="182"/>
        <end position="205"/>
    </location>
</feature>
<dbReference type="AlphaFoldDB" id="A0A100WMI1"/>
<dbReference type="Proteomes" id="UP000069705">
    <property type="component" value="Unassembled WGS sequence"/>
</dbReference>
<proteinExistence type="predicted"/>
<dbReference type="InterPro" id="IPR029058">
    <property type="entry name" value="AB_hydrolase_fold"/>
</dbReference>
<gene>
    <name evidence="4" type="ORF">RMCFA_1372</name>
</gene>
<dbReference type="Pfam" id="PF18879">
    <property type="entry name" value="EspA_EspE"/>
    <property type="match status" value="1"/>
</dbReference>
<name>A0A100WMI1_MYCFO</name>
<feature type="domain" description="ESX-1 secretion-associated protein EspA/EspE-like" evidence="3">
    <location>
        <begin position="26"/>
        <end position="107"/>
    </location>
</feature>
<dbReference type="InterPro" id="IPR010427">
    <property type="entry name" value="DUF1023"/>
</dbReference>
<feature type="domain" description="DUF1023" evidence="2">
    <location>
        <begin position="270"/>
        <end position="450"/>
    </location>
</feature>
<dbReference type="RefSeq" id="WP_061262856.1">
    <property type="nucleotide sequence ID" value="NZ_BCSZ01000012.1"/>
</dbReference>
<reference evidence="4 5" key="1">
    <citation type="journal article" date="2016" name="Genome Announc.">
        <title>Draft Genome Sequences of Five Rapidly Growing Mycobacterium Species, M. thermoresistibile, M. fortuitum subsp. acetamidolyticum, M. canariasense, M. brisbanense, and M. novocastrense.</title>
        <authorList>
            <person name="Katahira K."/>
            <person name="Ogura Y."/>
            <person name="Gotoh Y."/>
            <person name="Hayashi T."/>
        </authorList>
    </citation>
    <scope>NUCLEOTIDE SEQUENCE [LARGE SCALE GENOMIC DNA]</scope>
    <source>
        <strain evidence="4 5">JCM6368</strain>
    </source>
</reference>